<gene>
    <name evidence="10" type="ORF">MGL_2387</name>
</gene>
<feature type="domain" description="Restriction of telomere capping protein 4 C-terminal" evidence="9">
    <location>
        <begin position="193"/>
        <end position="324"/>
    </location>
</feature>
<dbReference type="GO" id="GO:0005634">
    <property type="term" value="C:nucleus"/>
    <property type="evidence" value="ECO:0007669"/>
    <property type="project" value="UniProtKB-SubCell"/>
</dbReference>
<keyword evidence="11" id="KW-1185">Reference proteome</keyword>
<dbReference type="InterPro" id="IPR028094">
    <property type="entry name" value="RTC4_C"/>
</dbReference>
<dbReference type="InParanoid" id="A8Q3F9"/>
<dbReference type="EMBL" id="AAYY01000008">
    <property type="protein sequence ID" value="EDP43377.1"/>
    <property type="molecule type" value="Genomic_DNA"/>
</dbReference>
<dbReference type="RefSeq" id="XP_001730591.1">
    <property type="nucleotide sequence ID" value="XM_001730539.1"/>
</dbReference>
<comment type="similarity">
    <text evidence="4">Belongs to the RTC4 family.</text>
</comment>
<proteinExistence type="inferred from homology"/>
<sequence>MHHATNSLDGDEINVANYTNTSSSMDKAGSAIPPTQRPESAPSRPRPFSNTQLILPKRAGSSMSSKVFEELRAEFGTANSREKAPNPHPRTQDTLDLPAKTLASTTCPFCHEKLQNPSAELSAMISYWQQRRKSGTVLRPTDTLAVCQRHRDEQDVIPHGKSQGWPMQIDFRQLRRRITQPQSRYMGVLQDRIIAPEQSRWFHAARARREAMGKKMSASVHQIDLFHERQSGYYGERGWELFHDILFAAFVQDPLMTSLDLKQDTLLDKIAPLDAPEFVDQVLLPELVCMLIQDDMGGTGQATYEDAIQVQQESQKFGVAMYASDAADASAVSDTRRSSGSWIGASPKRAKKMERDDDDPFVPGGSSRARSQSKYVQQTLPVRRRSTRNCTPPATTYQEDSSSSDSDEVVPVKVWHQQRLFLPTRRKAASSSPRPKPRPAHRSGI</sequence>
<feature type="compositionally biased region" description="Basic residues" evidence="8">
    <location>
        <begin position="435"/>
        <end position="445"/>
    </location>
</feature>
<organism evidence="10 11">
    <name type="scientific">Malassezia globosa (strain ATCC MYA-4612 / CBS 7966)</name>
    <name type="common">Dandruff-associated fungus</name>
    <dbReference type="NCBI Taxonomy" id="425265"/>
    <lineage>
        <taxon>Eukaryota</taxon>
        <taxon>Fungi</taxon>
        <taxon>Dikarya</taxon>
        <taxon>Basidiomycota</taxon>
        <taxon>Ustilaginomycotina</taxon>
        <taxon>Malasseziomycetes</taxon>
        <taxon>Malasseziales</taxon>
        <taxon>Malasseziaceae</taxon>
        <taxon>Malassezia</taxon>
    </lineage>
</organism>
<dbReference type="KEGG" id="mgl:MGL_2387"/>
<name>A8Q3F9_MALGO</name>
<dbReference type="Proteomes" id="UP000008837">
    <property type="component" value="Unassembled WGS sequence"/>
</dbReference>
<dbReference type="PANTHER" id="PTHR41391:SF1">
    <property type="entry name" value="RESTRICTION OF TELOMERE CAPPING PROTEIN 4"/>
    <property type="match status" value="1"/>
</dbReference>
<evidence type="ECO:0000256" key="8">
    <source>
        <dbReference type="SAM" id="MobiDB-lite"/>
    </source>
</evidence>
<evidence type="ECO:0000313" key="10">
    <source>
        <dbReference type="EMBL" id="EDP43377.1"/>
    </source>
</evidence>
<evidence type="ECO:0000259" key="9">
    <source>
        <dbReference type="SMART" id="SM01312"/>
    </source>
</evidence>
<comment type="function">
    <text evidence="1">May be involved in a process influencing telomere capping.</text>
</comment>
<evidence type="ECO:0000313" key="11">
    <source>
        <dbReference type="Proteomes" id="UP000008837"/>
    </source>
</evidence>
<evidence type="ECO:0000256" key="6">
    <source>
        <dbReference type="ARBA" id="ARBA00022490"/>
    </source>
</evidence>
<protein>
    <recommendedName>
        <fullName evidence="5">Restriction of telomere capping protein 4</fullName>
    </recommendedName>
</protein>
<accession>A8Q3F9</accession>
<dbReference type="SMART" id="SM01312">
    <property type="entry name" value="RTC4"/>
    <property type="match status" value="1"/>
</dbReference>
<dbReference type="PANTHER" id="PTHR41391">
    <property type="entry name" value="RESTRICTION OF TELOMERE CAPPING PROTEIN 4"/>
    <property type="match status" value="1"/>
</dbReference>
<dbReference type="InterPro" id="IPR039024">
    <property type="entry name" value="RTC4"/>
</dbReference>
<dbReference type="GO" id="GO:0005737">
    <property type="term" value="C:cytoplasm"/>
    <property type="evidence" value="ECO:0007669"/>
    <property type="project" value="UniProtKB-SubCell"/>
</dbReference>
<dbReference type="STRING" id="425265.A8Q3F9"/>
<keyword evidence="6" id="KW-0963">Cytoplasm</keyword>
<dbReference type="GeneID" id="5854898"/>
<evidence type="ECO:0000256" key="1">
    <source>
        <dbReference type="ARBA" id="ARBA00002738"/>
    </source>
</evidence>
<evidence type="ECO:0000256" key="7">
    <source>
        <dbReference type="ARBA" id="ARBA00023242"/>
    </source>
</evidence>
<evidence type="ECO:0000256" key="2">
    <source>
        <dbReference type="ARBA" id="ARBA00004123"/>
    </source>
</evidence>
<feature type="region of interest" description="Disordered" evidence="8">
    <location>
        <begin position="20"/>
        <end position="65"/>
    </location>
</feature>
<feature type="compositionally biased region" description="Polar residues" evidence="8">
    <location>
        <begin position="388"/>
        <end position="399"/>
    </location>
</feature>
<dbReference type="VEuPathDB" id="FungiDB:MGL_2387"/>
<reference evidence="10 11" key="1">
    <citation type="journal article" date="2007" name="Proc. Natl. Acad. Sci. U.S.A.">
        <title>Dandruff-associated Malassezia genomes reveal convergent and divergent virulence traits shared with plant and human fungal pathogens.</title>
        <authorList>
            <person name="Xu J."/>
            <person name="Saunders C.W."/>
            <person name="Hu P."/>
            <person name="Grant R.A."/>
            <person name="Boekhout T."/>
            <person name="Kuramae E.E."/>
            <person name="Kronstad J.W."/>
            <person name="Deangelis Y.M."/>
            <person name="Reeder N.L."/>
            <person name="Johnstone K.R."/>
            <person name="Leland M."/>
            <person name="Fieno A.M."/>
            <person name="Begley W.M."/>
            <person name="Sun Y."/>
            <person name="Lacey M.P."/>
            <person name="Chaudhary T."/>
            <person name="Keough T."/>
            <person name="Chu L."/>
            <person name="Sears R."/>
            <person name="Yuan B."/>
            <person name="Dawson T.L.Jr."/>
        </authorList>
    </citation>
    <scope>NUCLEOTIDE SEQUENCE [LARGE SCALE GENOMIC DNA]</scope>
    <source>
        <strain evidence="11">ATCC MYA-4612 / CBS 7966</strain>
    </source>
</reference>
<dbReference type="Pfam" id="PF14474">
    <property type="entry name" value="RTC4"/>
    <property type="match status" value="1"/>
</dbReference>
<keyword evidence="7" id="KW-0539">Nucleus</keyword>
<feature type="region of interest" description="Disordered" evidence="8">
    <location>
        <begin position="333"/>
        <end position="445"/>
    </location>
</feature>
<comment type="caution">
    <text evidence="10">The sequence shown here is derived from an EMBL/GenBank/DDBJ whole genome shotgun (WGS) entry which is preliminary data.</text>
</comment>
<dbReference type="OrthoDB" id="128308at2759"/>
<evidence type="ECO:0000256" key="4">
    <source>
        <dbReference type="ARBA" id="ARBA00009461"/>
    </source>
</evidence>
<evidence type="ECO:0000256" key="5">
    <source>
        <dbReference type="ARBA" id="ARBA00015162"/>
    </source>
</evidence>
<dbReference type="AlphaFoldDB" id="A8Q3F9"/>
<comment type="subcellular location">
    <subcellularLocation>
        <location evidence="3">Cytoplasm</location>
    </subcellularLocation>
    <subcellularLocation>
        <location evidence="2">Nucleus</location>
    </subcellularLocation>
</comment>
<feature type="compositionally biased region" description="Polar residues" evidence="8">
    <location>
        <begin position="368"/>
        <end position="380"/>
    </location>
</feature>
<evidence type="ECO:0000256" key="3">
    <source>
        <dbReference type="ARBA" id="ARBA00004496"/>
    </source>
</evidence>